<dbReference type="Proteomes" id="UP000607397">
    <property type="component" value="Unassembled WGS sequence"/>
</dbReference>
<evidence type="ECO:0000313" key="4">
    <source>
        <dbReference type="Proteomes" id="UP000607397"/>
    </source>
</evidence>
<organism evidence="3 4">
    <name type="scientific">Petrachloros mirabilis ULC683</name>
    <dbReference type="NCBI Taxonomy" id="2781853"/>
    <lineage>
        <taxon>Bacteria</taxon>
        <taxon>Bacillati</taxon>
        <taxon>Cyanobacteriota</taxon>
        <taxon>Cyanophyceae</taxon>
        <taxon>Synechococcales</taxon>
        <taxon>Petrachlorosaceae</taxon>
        <taxon>Petrachloros</taxon>
        <taxon>Petrachloros mirabilis</taxon>
    </lineage>
</organism>
<feature type="transmembrane region" description="Helical" evidence="2">
    <location>
        <begin position="43"/>
        <end position="65"/>
    </location>
</feature>
<dbReference type="AlphaFoldDB" id="A0A8K2A8K2"/>
<keyword evidence="2" id="KW-0812">Transmembrane</keyword>
<evidence type="ECO:0000256" key="1">
    <source>
        <dbReference type="SAM" id="MobiDB-lite"/>
    </source>
</evidence>
<comment type="caution">
    <text evidence="3">The sequence shown here is derived from an EMBL/GenBank/DDBJ whole genome shotgun (WGS) entry which is preliminary data.</text>
</comment>
<accession>A0A8K2A8K2</accession>
<keyword evidence="2" id="KW-1133">Transmembrane helix</keyword>
<evidence type="ECO:0000256" key="2">
    <source>
        <dbReference type="SAM" id="Phobius"/>
    </source>
</evidence>
<dbReference type="EMBL" id="WVIC01000024">
    <property type="protein sequence ID" value="NCJ07284.1"/>
    <property type="molecule type" value="Genomic_DNA"/>
</dbReference>
<keyword evidence="4" id="KW-1185">Reference proteome</keyword>
<gene>
    <name evidence="3" type="ORF">GS597_12360</name>
</gene>
<reference evidence="3" key="1">
    <citation type="submission" date="2019-12" db="EMBL/GenBank/DDBJ databases">
        <title>High-Quality draft genome sequences of three cyanobacteria isolated from the limestone walls of the Old Cathedral of Coimbra.</title>
        <authorList>
            <person name="Tiago I."/>
            <person name="Soares F."/>
            <person name="Portugal A."/>
        </authorList>
    </citation>
    <scope>NUCLEOTIDE SEQUENCE [LARGE SCALE GENOMIC DNA]</scope>
    <source>
        <strain evidence="3">C</strain>
    </source>
</reference>
<sequence length="128" mass="14663">MNALLESKPTTRPDSLAAKSRSRRQYDRVQHQNHQTAQVIESAIMILINCCLLGMTAYTLVHLIPHQISQSAKLREIKIEKEKTAAHVAQLKQEYQRSLQPEEALRIAEEQGHVISNKKQRIFLLSQP</sequence>
<proteinExistence type="predicted"/>
<feature type="region of interest" description="Disordered" evidence="1">
    <location>
        <begin position="1"/>
        <end position="30"/>
    </location>
</feature>
<evidence type="ECO:0000313" key="3">
    <source>
        <dbReference type="EMBL" id="NCJ07284.1"/>
    </source>
</evidence>
<keyword evidence="2" id="KW-0472">Membrane</keyword>
<protein>
    <submittedName>
        <fullName evidence="3">Uncharacterized protein</fullName>
    </submittedName>
</protein>
<dbReference type="RefSeq" id="WP_161825764.1">
    <property type="nucleotide sequence ID" value="NZ_WVIC01000024.1"/>
</dbReference>
<name>A0A8K2A8K2_9CYAN</name>